<accession>A0ABD1YPD1</accession>
<protein>
    <submittedName>
        <fullName evidence="1">Uncharacterized protein</fullName>
    </submittedName>
</protein>
<keyword evidence="2" id="KW-1185">Reference proteome</keyword>
<organism evidence="1 2">
    <name type="scientific">Riccia fluitans</name>
    <dbReference type="NCBI Taxonomy" id="41844"/>
    <lineage>
        <taxon>Eukaryota</taxon>
        <taxon>Viridiplantae</taxon>
        <taxon>Streptophyta</taxon>
        <taxon>Embryophyta</taxon>
        <taxon>Marchantiophyta</taxon>
        <taxon>Marchantiopsida</taxon>
        <taxon>Marchantiidae</taxon>
        <taxon>Marchantiales</taxon>
        <taxon>Ricciaceae</taxon>
        <taxon>Riccia</taxon>
    </lineage>
</organism>
<dbReference type="AlphaFoldDB" id="A0ABD1YPD1"/>
<evidence type="ECO:0000313" key="2">
    <source>
        <dbReference type="Proteomes" id="UP001605036"/>
    </source>
</evidence>
<name>A0ABD1YPD1_9MARC</name>
<dbReference type="EMBL" id="JBHFFA010000004">
    <property type="protein sequence ID" value="KAL2632438.1"/>
    <property type="molecule type" value="Genomic_DNA"/>
</dbReference>
<gene>
    <name evidence="1" type="ORF">R1flu_017124</name>
</gene>
<proteinExistence type="predicted"/>
<evidence type="ECO:0000313" key="1">
    <source>
        <dbReference type="EMBL" id="KAL2632438.1"/>
    </source>
</evidence>
<comment type="caution">
    <text evidence="1">The sequence shown here is derived from an EMBL/GenBank/DDBJ whole genome shotgun (WGS) entry which is preliminary data.</text>
</comment>
<sequence>MRTHECGKEVSEARKIKVTLLKAALLYRSNDLDCELVYQGLDSLLLLVTSAPMDLLDEGCSGVLPIAQSSYRIS</sequence>
<reference evidence="1 2" key="1">
    <citation type="submission" date="2024-09" db="EMBL/GenBank/DDBJ databases">
        <title>Chromosome-scale assembly of Riccia fluitans.</title>
        <authorList>
            <person name="Paukszto L."/>
            <person name="Sawicki J."/>
            <person name="Karawczyk K."/>
            <person name="Piernik-Szablinska J."/>
            <person name="Szczecinska M."/>
            <person name="Mazdziarz M."/>
        </authorList>
    </citation>
    <scope>NUCLEOTIDE SEQUENCE [LARGE SCALE GENOMIC DNA]</scope>
    <source>
        <strain evidence="1">Rf_01</strain>
        <tissue evidence="1">Aerial parts of the thallus</tissue>
    </source>
</reference>
<dbReference type="Proteomes" id="UP001605036">
    <property type="component" value="Unassembled WGS sequence"/>
</dbReference>